<dbReference type="InterPro" id="IPR008271">
    <property type="entry name" value="Ser/Thr_kinase_AS"/>
</dbReference>
<keyword evidence="16" id="KW-0539">Nucleus</keyword>
<keyword evidence="8" id="KW-0479">Metal-binding</keyword>
<keyword evidence="15" id="KW-0804">Transcription</keyword>
<evidence type="ECO:0000256" key="1">
    <source>
        <dbReference type="ARBA" id="ARBA00004123"/>
    </source>
</evidence>
<name>A0A9P7PXJ2_9HYPO</name>
<feature type="compositionally biased region" description="Low complexity" evidence="23">
    <location>
        <begin position="351"/>
        <end position="391"/>
    </location>
</feature>
<dbReference type="EMBL" id="SRQM01000533">
    <property type="protein sequence ID" value="KAG6108864.1"/>
    <property type="molecule type" value="Genomic_DNA"/>
</dbReference>
<evidence type="ECO:0000256" key="15">
    <source>
        <dbReference type="ARBA" id="ARBA00023163"/>
    </source>
</evidence>
<evidence type="ECO:0000256" key="19">
    <source>
        <dbReference type="ARBA" id="ARBA00041823"/>
    </source>
</evidence>
<dbReference type="PROSITE" id="PS50011">
    <property type="entry name" value="PROTEIN_KINASE_DOM"/>
    <property type="match status" value="1"/>
</dbReference>
<dbReference type="GO" id="GO:0016592">
    <property type="term" value="C:mediator complex"/>
    <property type="evidence" value="ECO:0007669"/>
    <property type="project" value="TreeGrafter"/>
</dbReference>
<dbReference type="FunFam" id="1.10.510.10:FF:000408">
    <property type="entry name" value="Serine/threonine-protein kinase SSN3"/>
    <property type="match status" value="1"/>
</dbReference>
<evidence type="ECO:0000256" key="20">
    <source>
        <dbReference type="ARBA" id="ARBA00047811"/>
    </source>
</evidence>
<evidence type="ECO:0000256" key="7">
    <source>
        <dbReference type="ARBA" id="ARBA00022679"/>
    </source>
</evidence>
<evidence type="ECO:0000256" key="2">
    <source>
        <dbReference type="ARBA" id="ARBA00006485"/>
    </source>
</evidence>
<evidence type="ECO:0000256" key="12">
    <source>
        <dbReference type="ARBA" id="ARBA00022842"/>
    </source>
</evidence>
<evidence type="ECO:0000256" key="13">
    <source>
        <dbReference type="ARBA" id="ARBA00023015"/>
    </source>
</evidence>
<dbReference type="Gene3D" id="3.30.200.20">
    <property type="entry name" value="Phosphorylase Kinase, domain 1"/>
    <property type="match status" value="1"/>
</dbReference>
<evidence type="ECO:0000256" key="3">
    <source>
        <dbReference type="ARBA" id="ARBA00012409"/>
    </source>
</evidence>
<dbReference type="GO" id="GO:0005524">
    <property type="term" value="F:ATP binding"/>
    <property type="evidence" value="ECO:0007669"/>
    <property type="project" value="UniProtKB-KW"/>
</dbReference>
<evidence type="ECO:0000256" key="5">
    <source>
        <dbReference type="ARBA" id="ARBA00022491"/>
    </source>
</evidence>
<evidence type="ECO:0000256" key="21">
    <source>
        <dbReference type="ARBA" id="ARBA00048367"/>
    </source>
</evidence>
<keyword evidence="26" id="KW-1185">Reference proteome</keyword>
<evidence type="ECO:0000256" key="10">
    <source>
        <dbReference type="ARBA" id="ARBA00022777"/>
    </source>
</evidence>
<comment type="catalytic activity">
    <reaction evidence="21">
        <text>L-seryl-[protein] + ATP = O-phospho-L-seryl-[protein] + ADP + H(+)</text>
        <dbReference type="Rhea" id="RHEA:17989"/>
        <dbReference type="Rhea" id="RHEA-COMP:9863"/>
        <dbReference type="Rhea" id="RHEA-COMP:11604"/>
        <dbReference type="ChEBI" id="CHEBI:15378"/>
        <dbReference type="ChEBI" id="CHEBI:29999"/>
        <dbReference type="ChEBI" id="CHEBI:30616"/>
        <dbReference type="ChEBI" id="CHEBI:83421"/>
        <dbReference type="ChEBI" id="CHEBI:456216"/>
        <dbReference type="EC" id="2.7.11.22"/>
    </reaction>
</comment>
<organism evidence="25 26">
    <name type="scientific">Claviceps humidiphila</name>
    <dbReference type="NCBI Taxonomy" id="1294629"/>
    <lineage>
        <taxon>Eukaryota</taxon>
        <taxon>Fungi</taxon>
        <taxon>Dikarya</taxon>
        <taxon>Ascomycota</taxon>
        <taxon>Pezizomycotina</taxon>
        <taxon>Sordariomycetes</taxon>
        <taxon>Hypocreomycetidae</taxon>
        <taxon>Hypocreales</taxon>
        <taxon>Clavicipitaceae</taxon>
        <taxon>Claviceps</taxon>
    </lineage>
</organism>
<dbReference type="PANTHER" id="PTHR24056:SF495">
    <property type="entry name" value="CYCLIN-DEPENDENT KINASE 8-RELATED"/>
    <property type="match status" value="1"/>
</dbReference>
<evidence type="ECO:0000256" key="17">
    <source>
        <dbReference type="ARBA" id="ARBA00039418"/>
    </source>
</evidence>
<dbReference type="Gene3D" id="1.10.510.10">
    <property type="entry name" value="Transferase(Phosphotransferase) domain 1"/>
    <property type="match status" value="1"/>
</dbReference>
<evidence type="ECO:0000256" key="14">
    <source>
        <dbReference type="ARBA" id="ARBA00023159"/>
    </source>
</evidence>
<proteinExistence type="inferred from homology"/>
<dbReference type="InterPro" id="IPR011009">
    <property type="entry name" value="Kinase-like_dom_sf"/>
</dbReference>
<feature type="domain" description="Protein kinase" evidence="24">
    <location>
        <begin position="48"/>
        <end position="458"/>
    </location>
</feature>
<reference evidence="25 26" key="1">
    <citation type="journal article" date="2020" name="bioRxiv">
        <title>Whole genome comparisons of ergot fungi reveals the divergence and evolution of species within the genus Claviceps are the result of varying mechanisms driving genome evolution and host range expansion.</title>
        <authorList>
            <person name="Wyka S.A."/>
            <person name="Mondo S.J."/>
            <person name="Liu M."/>
            <person name="Dettman J."/>
            <person name="Nalam V."/>
            <person name="Broders K.D."/>
        </authorList>
    </citation>
    <scope>NUCLEOTIDE SEQUENCE [LARGE SCALE GENOMIC DNA]</scope>
    <source>
        <strain evidence="25 26">LM576</strain>
    </source>
</reference>
<accession>A0A9P7PXJ2</accession>
<evidence type="ECO:0000256" key="9">
    <source>
        <dbReference type="ARBA" id="ARBA00022741"/>
    </source>
</evidence>
<dbReference type="Proteomes" id="UP000732380">
    <property type="component" value="Unassembled WGS sequence"/>
</dbReference>
<dbReference type="PANTHER" id="PTHR24056">
    <property type="entry name" value="CELL DIVISION PROTEIN KINASE"/>
    <property type="match status" value="1"/>
</dbReference>
<keyword evidence="11" id="KW-0067">ATP-binding</keyword>
<feature type="region of interest" description="Disordered" evidence="23">
    <location>
        <begin position="479"/>
        <end position="515"/>
    </location>
</feature>
<dbReference type="SUPFAM" id="SSF56112">
    <property type="entry name" value="Protein kinase-like (PK-like)"/>
    <property type="match status" value="1"/>
</dbReference>
<evidence type="ECO:0000313" key="26">
    <source>
        <dbReference type="Proteomes" id="UP000732380"/>
    </source>
</evidence>
<evidence type="ECO:0000256" key="11">
    <source>
        <dbReference type="ARBA" id="ARBA00022840"/>
    </source>
</evidence>
<evidence type="ECO:0000256" key="16">
    <source>
        <dbReference type="ARBA" id="ARBA00023242"/>
    </source>
</evidence>
<evidence type="ECO:0000256" key="18">
    <source>
        <dbReference type="ARBA" id="ARBA00040708"/>
    </source>
</evidence>
<gene>
    <name evidence="25" type="primary">SSN3</name>
    <name evidence="25" type="ORF">E4U13_006246</name>
</gene>
<keyword evidence="6" id="KW-0723">Serine/threonine-protein kinase</keyword>
<dbReference type="GO" id="GO:0004693">
    <property type="term" value="F:cyclin-dependent protein serine/threonine kinase activity"/>
    <property type="evidence" value="ECO:0007669"/>
    <property type="project" value="UniProtKB-EC"/>
</dbReference>
<dbReference type="EC" id="2.7.11.22" evidence="4"/>
<keyword evidence="14" id="KW-0010">Activator</keyword>
<comment type="catalytic activity">
    <reaction evidence="22">
        <text>[DNA-directed RNA polymerase] + ATP = phospho-[DNA-directed RNA polymerase] + ADP + H(+)</text>
        <dbReference type="Rhea" id="RHEA:10216"/>
        <dbReference type="Rhea" id="RHEA-COMP:11321"/>
        <dbReference type="Rhea" id="RHEA-COMP:11322"/>
        <dbReference type="ChEBI" id="CHEBI:15378"/>
        <dbReference type="ChEBI" id="CHEBI:30616"/>
        <dbReference type="ChEBI" id="CHEBI:43176"/>
        <dbReference type="ChEBI" id="CHEBI:68546"/>
        <dbReference type="ChEBI" id="CHEBI:456216"/>
        <dbReference type="EC" id="2.7.11.23"/>
    </reaction>
</comment>
<evidence type="ECO:0000256" key="4">
    <source>
        <dbReference type="ARBA" id="ARBA00012425"/>
    </source>
</evidence>
<dbReference type="Pfam" id="PF00069">
    <property type="entry name" value="Pkinase"/>
    <property type="match status" value="1"/>
</dbReference>
<protein>
    <recommendedName>
        <fullName evidence="17">Serine/threonine-protein kinase SSN3</fullName>
        <ecNumber evidence="4">2.7.11.22</ecNumber>
        <ecNumber evidence="3">2.7.11.23</ecNumber>
    </recommendedName>
    <alternativeName>
        <fullName evidence="19">Cyclin-dependent kinase 8</fullName>
    </alternativeName>
    <alternativeName>
        <fullName evidence="18">Serine/threonine-protein kinase ssn3</fullName>
    </alternativeName>
</protein>
<keyword evidence="10 25" id="KW-0418">Kinase</keyword>
<keyword evidence="12" id="KW-0460">Magnesium</keyword>
<keyword evidence="9" id="KW-0547">Nucleotide-binding</keyword>
<sequence length="515" mass="56911">MPMRPRAGAQYPHSSSSSNLGVQNYRRYGETQERLGAFVPRIRVMDRYRIVGFISSGTYGRVYKAVSRVNVIAARSKVGTAAGGSGNSGGSGGGIGQEVAIKKFKPDKEGEQVSYTGISQSAIREMSLCSELSHENVIQLVETILEDKCIFMVFEYAEHDLLQIIHHHTQQPRHPIPPATVKSIMFQLLNGCQYLHTNWILHRDLKPANIMVTSDGEVKIGDLGLARRFDKPLHPLFSGDKVVVTIWYRAPELILGSYHYTPAIDLWAVGCIFAELLSLRPIFKGEEAKMDGKKTVPFQRNQMQKIVDIVGLPTKSRWPLLPMMPEFNQLSTLQAPPLVQSHSQQHHSSHHNSNSNSSDNNNNNNNHSQQYFQSQHVNNGNNSYSSSSSSSDGGGGGSSLTSNLEKWYNSTISNATPTGSGPSPTSLGPEGLKLLAGLLEYDPEKRLTAAQALQSNFFTEGDPASTNAFEGLKFEYPHRRVSQDDNDLRTSSSLPGTKRTGLADEMLRPNKRMKE</sequence>
<keyword evidence="13" id="KW-0805">Transcription regulation</keyword>
<comment type="similarity">
    <text evidence="2">Belongs to the protein kinase superfamily. CMGC Ser/Thr protein kinase family. CDC2/CDKX subfamily.</text>
</comment>
<comment type="catalytic activity">
    <reaction evidence="20">
        <text>L-threonyl-[protein] + ATP = O-phospho-L-threonyl-[protein] + ADP + H(+)</text>
        <dbReference type="Rhea" id="RHEA:46608"/>
        <dbReference type="Rhea" id="RHEA-COMP:11060"/>
        <dbReference type="Rhea" id="RHEA-COMP:11605"/>
        <dbReference type="ChEBI" id="CHEBI:15378"/>
        <dbReference type="ChEBI" id="CHEBI:30013"/>
        <dbReference type="ChEBI" id="CHEBI:30616"/>
        <dbReference type="ChEBI" id="CHEBI:61977"/>
        <dbReference type="ChEBI" id="CHEBI:456216"/>
        <dbReference type="EC" id="2.7.11.22"/>
    </reaction>
</comment>
<feature type="compositionally biased region" description="Basic and acidic residues" evidence="23">
    <location>
        <begin position="479"/>
        <end position="488"/>
    </location>
</feature>
<feature type="region of interest" description="Disordered" evidence="23">
    <location>
        <begin position="338"/>
        <end position="402"/>
    </location>
</feature>
<keyword evidence="7" id="KW-0808">Transferase</keyword>
<dbReference type="InterPro" id="IPR050108">
    <property type="entry name" value="CDK"/>
</dbReference>
<evidence type="ECO:0000313" key="25">
    <source>
        <dbReference type="EMBL" id="KAG6108864.1"/>
    </source>
</evidence>
<dbReference type="SMART" id="SM00220">
    <property type="entry name" value="S_TKc"/>
    <property type="match status" value="1"/>
</dbReference>
<feature type="compositionally biased region" description="Polar residues" evidence="23">
    <location>
        <begin position="12"/>
        <end position="21"/>
    </location>
</feature>
<evidence type="ECO:0000256" key="22">
    <source>
        <dbReference type="ARBA" id="ARBA00049280"/>
    </source>
</evidence>
<comment type="subcellular location">
    <subcellularLocation>
        <location evidence="1">Nucleus</location>
    </subcellularLocation>
</comment>
<dbReference type="InterPro" id="IPR000719">
    <property type="entry name" value="Prot_kinase_dom"/>
</dbReference>
<dbReference type="PROSITE" id="PS00108">
    <property type="entry name" value="PROTEIN_KINASE_ST"/>
    <property type="match status" value="1"/>
</dbReference>
<evidence type="ECO:0000256" key="8">
    <source>
        <dbReference type="ARBA" id="ARBA00022723"/>
    </source>
</evidence>
<dbReference type="GO" id="GO:0046872">
    <property type="term" value="F:metal ion binding"/>
    <property type="evidence" value="ECO:0007669"/>
    <property type="project" value="UniProtKB-KW"/>
</dbReference>
<dbReference type="EC" id="2.7.11.23" evidence="3"/>
<comment type="caution">
    <text evidence="25">The sequence shown here is derived from an EMBL/GenBank/DDBJ whole genome shotgun (WGS) entry which is preliminary data.</text>
</comment>
<keyword evidence="5" id="KW-0678">Repressor</keyword>
<dbReference type="AlphaFoldDB" id="A0A9P7PXJ2"/>
<evidence type="ECO:0000256" key="6">
    <source>
        <dbReference type="ARBA" id="ARBA00022527"/>
    </source>
</evidence>
<evidence type="ECO:0000259" key="24">
    <source>
        <dbReference type="PROSITE" id="PS50011"/>
    </source>
</evidence>
<feature type="region of interest" description="Disordered" evidence="23">
    <location>
        <begin position="1"/>
        <end position="21"/>
    </location>
</feature>
<evidence type="ECO:0000256" key="23">
    <source>
        <dbReference type="SAM" id="MobiDB-lite"/>
    </source>
</evidence>
<dbReference type="GO" id="GO:0008353">
    <property type="term" value="F:RNA polymerase II CTD heptapeptide repeat kinase activity"/>
    <property type="evidence" value="ECO:0007669"/>
    <property type="project" value="UniProtKB-EC"/>
</dbReference>